<reference evidence="1" key="1">
    <citation type="journal article" date="2021" name="New Phytol.">
        <title>Evolutionary innovations through gain and loss of genes in the ectomycorrhizal Boletales.</title>
        <authorList>
            <person name="Wu G."/>
            <person name="Miyauchi S."/>
            <person name="Morin E."/>
            <person name="Kuo A."/>
            <person name="Drula E."/>
            <person name="Varga T."/>
            <person name="Kohler A."/>
            <person name="Feng B."/>
            <person name="Cao Y."/>
            <person name="Lipzen A."/>
            <person name="Daum C."/>
            <person name="Hundley H."/>
            <person name="Pangilinan J."/>
            <person name="Johnson J."/>
            <person name="Barry K."/>
            <person name="LaButti K."/>
            <person name="Ng V."/>
            <person name="Ahrendt S."/>
            <person name="Min B."/>
            <person name="Choi I.G."/>
            <person name="Park H."/>
            <person name="Plett J.M."/>
            <person name="Magnuson J."/>
            <person name="Spatafora J.W."/>
            <person name="Nagy L.G."/>
            <person name="Henrissat B."/>
            <person name="Grigoriev I.V."/>
            <person name="Yang Z.L."/>
            <person name="Xu J."/>
            <person name="Martin F.M."/>
        </authorList>
    </citation>
    <scope>NUCLEOTIDE SEQUENCE</scope>
    <source>
        <strain evidence="1">KUC20120723A-06</strain>
    </source>
</reference>
<evidence type="ECO:0000313" key="2">
    <source>
        <dbReference type="Proteomes" id="UP000790709"/>
    </source>
</evidence>
<proteinExistence type="predicted"/>
<evidence type="ECO:0000313" key="1">
    <source>
        <dbReference type="EMBL" id="KAH7916910.1"/>
    </source>
</evidence>
<dbReference type="EMBL" id="MU267468">
    <property type="protein sequence ID" value="KAH7916910.1"/>
    <property type="molecule type" value="Genomic_DNA"/>
</dbReference>
<feature type="non-terminal residue" evidence="1">
    <location>
        <position position="1"/>
    </location>
</feature>
<name>A0ACB8AUK5_9AGAM</name>
<accession>A0ACB8AUK5</accession>
<feature type="non-terminal residue" evidence="1">
    <location>
        <position position="111"/>
    </location>
</feature>
<organism evidence="1 2">
    <name type="scientific">Leucogyrophana mollusca</name>
    <dbReference type="NCBI Taxonomy" id="85980"/>
    <lineage>
        <taxon>Eukaryota</taxon>
        <taxon>Fungi</taxon>
        <taxon>Dikarya</taxon>
        <taxon>Basidiomycota</taxon>
        <taxon>Agaricomycotina</taxon>
        <taxon>Agaricomycetes</taxon>
        <taxon>Agaricomycetidae</taxon>
        <taxon>Boletales</taxon>
        <taxon>Boletales incertae sedis</taxon>
        <taxon>Leucogyrophana</taxon>
    </lineage>
</organism>
<dbReference type="Proteomes" id="UP000790709">
    <property type="component" value="Unassembled WGS sequence"/>
</dbReference>
<sequence length="111" mass="12682">PQKMELLWVRWYGRDLTAQAGRAIRRLHRVGFVPDDDDDAFGFIDPADIIRSAHLIPAFAHGKTDALLPGCSVARDSRFDVDKTSDWQYFYVNHFVDRDMFVRYVGGGVGH</sequence>
<comment type="caution">
    <text evidence="1">The sequence shown here is derived from an EMBL/GenBank/DDBJ whole genome shotgun (WGS) entry which is preliminary data.</text>
</comment>
<protein>
    <submittedName>
        <fullName evidence="1">Uncharacterized protein</fullName>
    </submittedName>
</protein>
<gene>
    <name evidence="1" type="ORF">BV22DRAFT_986695</name>
</gene>
<keyword evidence="2" id="KW-1185">Reference proteome</keyword>